<organism evidence="2 3">
    <name type="scientific">Fontibacillus panacisegetis</name>
    <dbReference type="NCBI Taxonomy" id="670482"/>
    <lineage>
        <taxon>Bacteria</taxon>
        <taxon>Bacillati</taxon>
        <taxon>Bacillota</taxon>
        <taxon>Bacilli</taxon>
        <taxon>Bacillales</taxon>
        <taxon>Paenibacillaceae</taxon>
        <taxon>Fontibacillus</taxon>
    </lineage>
</organism>
<dbReference type="PANTHER" id="PTHR43283">
    <property type="entry name" value="BETA-LACTAMASE-RELATED"/>
    <property type="match status" value="1"/>
</dbReference>
<evidence type="ECO:0000313" key="2">
    <source>
        <dbReference type="EMBL" id="SDE90451.1"/>
    </source>
</evidence>
<dbReference type="InterPro" id="IPR001466">
    <property type="entry name" value="Beta-lactam-related"/>
</dbReference>
<dbReference type="Proteomes" id="UP000198972">
    <property type="component" value="Unassembled WGS sequence"/>
</dbReference>
<dbReference type="SUPFAM" id="SSF56601">
    <property type="entry name" value="beta-lactamase/transpeptidase-like"/>
    <property type="match status" value="1"/>
</dbReference>
<accession>A0A1G7GQU0</accession>
<dbReference type="EMBL" id="FNBG01000003">
    <property type="protein sequence ID" value="SDE90451.1"/>
    <property type="molecule type" value="Genomic_DNA"/>
</dbReference>
<keyword evidence="3" id="KW-1185">Reference proteome</keyword>
<dbReference type="Gene3D" id="3.40.710.10">
    <property type="entry name" value="DD-peptidase/beta-lactamase superfamily"/>
    <property type="match status" value="1"/>
</dbReference>
<proteinExistence type="predicted"/>
<protein>
    <submittedName>
        <fullName evidence="2">CubicO group peptidase, beta-lactamase class C family</fullName>
    </submittedName>
</protein>
<evidence type="ECO:0000259" key="1">
    <source>
        <dbReference type="Pfam" id="PF00144"/>
    </source>
</evidence>
<dbReference type="STRING" id="670482.SAMN04488542_103158"/>
<evidence type="ECO:0000313" key="3">
    <source>
        <dbReference type="Proteomes" id="UP000198972"/>
    </source>
</evidence>
<dbReference type="Pfam" id="PF00144">
    <property type="entry name" value="Beta-lactamase"/>
    <property type="match status" value="1"/>
</dbReference>
<gene>
    <name evidence="2" type="ORF">SAMN04488542_103158</name>
</gene>
<feature type="domain" description="Beta-lactamase-related" evidence="1">
    <location>
        <begin position="34"/>
        <end position="289"/>
    </location>
</feature>
<sequence length="316" mass="35809">MNSLSSLYPAITALDLRSCLISQQGTLNFEYYRNQHTVTELAKINSCTKSILSSLICITMDKGLLPQSDTPITAFFPQLKMDNDARKQEITLEHLLTMSSGFNWTEFGGQKSFPLMTKSPHWTNFVLEQTLSDPPGAKMEYNSGNSQLLSAILVQTAGMSTARFAERYLFEPLGIETYNWEIDPQGIHTGGFGLWLRPTDMLKFGQLYLQQGTWNNKQLISRELLAQSVQPFISVDAPYRGSYGWHWWTDSVSDPSDMSSAPATQYFYARGYGGQYVYIIPSLQTVVVLSDDKPKKKQYSYDVFRQLIAPTLIHQQ</sequence>
<reference evidence="2 3" key="1">
    <citation type="submission" date="2016-10" db="EMBL/GenBank/DDBJ databases">
        <authorList>
            <person name="de Groot N.N."/>
        </authorList>
    </citation>
    <scope>NUCLEOTIDE SEQUENCE [LARGE SCALE GENOMIC DNA]</scope>
    <source>
        <strain evidence="2 3">DSM 28129</strain>
    </source>
</reference>
<dbReference type="OrthoDB" id="9773047at2"/>
<dbReference type="PANTHER" id="PTHR43283:SF7">
    <property type="entry name" value="BETA-LACTAMASE-RELATED DOMAIN-CONTAINING PROTEIN"/>
    <property type="match status" value="1"/>
</dbReference>
<dbReference type="InterPro" id="IPR050789">
    <property type="entry name" value="Diverse_Enzym_Activities"/>
</dbReference>
<dbReference type="InterPro" id="IPR012338">
    <property type="entry name" value="Beta-lactam/transpept-like"/>
</dbReference>
<dbReference type="AlphaFoldDB" id="A0A1G7GQU0"/>
<name>A0A1G7GQU0_9BACL</name>
<dbReference type="RefSeq" id="WP_091227147.1">
    <property type="nucleotide sequence ID" value="NZ_FNBG01000003.1"/>
</dbReference>